<dbReference type="PANTHER" id="PTHR15079:SF3">
    <property type="entry name" value="MYELOID DIFFERENTIATION PRIMARY RESPONSE PROTEIN MYD88"/>
    <property type="match status" value="1"/>
</dbReference>
<dbReference type="InterPro" id="IPR035897">
    <property type="entry name" value="Toll_tir_struct_dom_sf"/>
</dbReference>
<feature type="domain" description="TIR" evidence="2">
    <location>
        <begin position="215"/>
        <end position="349"/>
    </location>
</feature>
<dbReference type="Proteomes" id="UP000515160">
    <property type="component" value="Chromosome 3"/>
</dbReference>
<evidence type="ECO:0000313" key="4">
    <source>
        <dbReference type="RefSeq" id="XP_034105670.1"/>
    </source>
</evidence>
<accession>A0A6P8X3A9</accession>
<reference evidence="4" key="1">
    <citation type="submission" date="2025-08" db="UniProtKB">
        <authorList>
            <consortium name="RefSeq"/>
        </authorList>
    </citation>
    <scope>IDENTIFICATION</scope>
    <source>
        <strain evidence="4">15112-1751.03</strain>
        <tissue evidence="4">Whole Adult</tissue>
    </source>
</reference>
<proteinExistence type="predicted"/>
<dbReference type="SUPFAM" id="SSF52200">
    <property type="entry name" value="Toll/Interleukin receptor TIR domain"/>
    <property type="match status" value="1"/>
</dbReference>
<gene>
    <name evidence="4" type="primary">LOC117568879</name>
</gene>
<dbReference type="FunFam" id="3.40.50.10140:FF:000022">
    <property type="entry name" value="Myd88"/>
    <property type="match status" value="1"/>
</dbReference>
<feature type="region of interest" description="Disordered" evidence="1">
    <location>
        <begin position="166"/>
        <end position="188"/>
    </location>
</feature>
<dbReference type="Gene3D" id="3.40.50.10140">
    <property type="entry name" value="Toll/interleukin-1 receptor homology (TIR) domain"/>
    <property type="match status" value="1"/>
</dbReference>
<organism evidence="3 4">
    <name type="scientific">Drosophila albomicans</name>
    <name type="common">Fruit fly</name>
    <dbReference type="NCBI Taxonomy" id="7291"/>
    <lineage>
        <taxon>Eukaryota</taxon>
        <taxon>Metazoa</taxon>
        <taxon>Ecdysozoa</taxon>
        <taxon>Arthropoda</taxon>
        <taxon>Hexapoda</taxon>
        <taxon>Insecta</taxon>
        <taxon>Pterygota</taxon>
        <taxon>Neoptera</taxon>
        <taxon>Endopterygota</taxon>
        <taxon>Diptera</taxon>
        <taxon>Brachycera</taxon>
        <taxon>Muscomorpha</taxon>
        <taxon>Ephydroidea</taxon>
        <taxon>Drosophilidae</taxon>
        <taxon>Drosophila</taxon>
    </lineage>
</organism>
<evidence type="ECO:0000259" key="2">
    <source>
        <dbReference type="PROSITE" id="PS50104"/>
    </source>
</evidence>
<dbReference type="Pfam" id="PF01582">
    <property type="entry name" value="TIR"/>
    <property type="match status" value="1"/>
</dbReference>
<dbReference type="PANTHER" id="PTHR15079">
    <property type="entry name" value="MYD88"/>
    <property type="match status" value="1"/>
</dbReference>
<dbReference type="GO" id="GO:0045087">
    <property type="term" value="P:innate immune response"/>
    <property type="evidence" value="ECO:0007669"/>
    <property type="project" value="TreeGrafter"/>
</dbReference>
<keyword evidence="3" id="KW-1185">Reference proteome</keyword>
<feature type="region of interest" description="Disordered" evidence="1">
    <location>
        <begin position="1"/>
        <end position="23"/>
    </location>
</feature>
<protein>
    <submittedName>
        <fullName evidence="4">Myeloid differentiation primary response protein MyD88</fullName>
    </submittedName>
</protein>
<name>A0A6P8X3A9_DROAB</name>
<sequence length="505" mass="57793">MRPQFVCHQHSQHSHSHFHKPTDVSRLDRYRYPNMVTPPSPGGDPSTICGALATSGFNRTPLSELSNDTKRQLSCMLNRKKVLRTEDGYERDWRGIAYLAKLTNLINENVPKPMDAVLSTWIQHNPNTAEVGYLEQYLGIIDRWDVQDDIKENIIKDTERFNLKKQQREQLQELSRSSPPPSLELREKNNNSLAQPVNILTLDDEKCLQMGLPLPRYNACVLYAEADIEHAKNIMENLEYPPYNMKLFLKHRDILPGVPFEHVELSEFMTHRCNHLIVVLTEEFLSSRENTYLVNFTQKLQIESHRRKIIPIVYNYKMALPQTLSIYTRLVYEQHSALFNFWNRLASSLYDMNVTQVYAQPNQITAPETPVNALPETPRILVNDADVTDLPDSKLMEPKTYYKALAPSAPVPEQKKSKVRLPVFRIISSSSSTSSTSLAGNGSTEKPLRHAISSSAINDHNHDNKLNTSVSNLSTYSGKKKRFNKISSKLLKTFTRSTSKLQTPC</sequence>
<dbReference type="GO" id="GO:0035325">
    <property type="term" value="F:Toll-like receptor binding"/>
    <property type="evidence" value="ECO:0007669"/>
    <property type="project" value="TreeGrafter"/>
</dbReference>
<dbReference type="CTD" id="4615"/>
<evidence type="ECO:0000313" key="3">
    <source>
        <dbReference type="Proteomes" id="UP000515160"/>
    </source>
</evidence>
<dbReference type="GO" id="GO:0005886">
    <property type="term" value="C:plasma membrane"/>
    <property type="evidence" value="ECO:0007669"/>
    <property type="project" value="TreeGrafter"/>
</dbReference>
<dbReference type="GO" id="GO:0050830">
    <property type="term" value="P:defense response to Gram-positive bacterium"/>
    <property type="evidence" value="ECO:0007669"/>
    <property type="project" value="TreeGrafter"/>
</dbReference>
<dbReference type="GeneID" id="117568879"/>
<dbReference type="GO" id="GO:0034142">
    <property type="term" value="P:toll-like receptor 4 signaling pathway"/>
    <property type="evidence" value="ECO:0007669"/>
    <property type="project" value="TreeGrafter"/>
</dbReference>
<feature type="compositionally biased region" description="Basic residues" evidence="1">
    <location>
        <begin position="10"/>
        <end position="19"/>
    </location>
</feature>
<evidence type="ECO:0000256" key="1">
    <source>
        <dbReference type="SAM" id="MobiDB-lite"/>
    </source>
</evidence>
<dbReference type="AlphaFoldDB" id="A0A6P8X3A9"/>
<dbReference type="OrthoDB" id="10037120at2759"/>
<dbReference type="InterPro" id="IPR011029">
    <property type="entry name" value="DEATH-like_dom_sf"/>
</dbReference>
<dbReference type="InterPro" id="IPR000157">
    <property type="entry name" value="TIR_dom"/>
</dbReference>
<dbReference type="PROSITE" id="PS50104">
    <property type="entry name" value="TIR"/>
    <property type="match status" value="1"/>
</dbReference>
<dbReference type="RefSeq" id="XP_034105670.1">
    <property type="nucleotide sequence ID" value="XM_034249779.2"/>
</dbReference>
<dbReference type="GO" id="GO:0008063">
    <property type="term" value="P:Toll signaling pathway"/>
    <property type="evidence" value="ECO:0007669"/>
    <property type="project" value="TreeGrafter"/>
</dbReference>
<dbReference type="SUPFAM" id="SSF47986">
    <property type="entry name" value="DEATH domain"/>
    <property type="match status" value="1"/>
</dbReference>
<dbReference type="Gene3D" id="1.10.533.10">
    <property type="entry name" value="Death Domain, Fas"/>
    <property type="match status" value="1"/>
</dbReference>
<dbReference type="GO" id="GO:0043123">
    <property type="term" value="P:positive regulation of canonical NF-kappaB signal transduction"/>
    <property type="evidence" value="ECO:0007669"/>
    <property type="project" value="InterPro"/>
</dbReference>
<dbReference type="InterPro" id="IPR017281">
    <property type="entry name" value="Myelin_different_resp_MyD88"/>
</dbReference>
<dbReference type="GO" id="GO:0070976">
    <property type="term" value="F:TIR domain binding"/>
    <property type="evidence" value="ECO:0007669"/>
    <property type="project" value="InterPro"/>
</dbReference>